<reference evidence="2 3" key="1">
    <citation type="submission" date="2013-11" db="EMBL/GenBank/DDBJ databases">
        <title>Draft genome of the bovine lungworm Dictyocaulus viviparus.</title>
        <authorList>
            <person name="Mitreva M."/>
        </authorList>
    </citation>
    <scope>NUCLEOTIDE SEQUENCE [LARGE SCALE GENOMIC DNA]</scope>
    <source>
        <strain evidence="2 3">HannoverDv2000</strain>
    </source>
</reference>
<protein>
    <submittedName>
        <fullName evidence="2">Uncharacterized protein</fullName>
    </submittedName>
</protein>
<reference evidence="3" key="2">
    <citation type="journal article" date="2016" name="Sci. Rep.">
        <title>Dictyocaulus viviparus genome, variome and transcriptome elucidate lungworm biology and support future intervention.</title>
        <authorList>
            <person name="McNulty S.N."/>
            <person name="Strube C."/>
            <person name="Rosa B.A."/>
            <person name="Martin J.C."/>
            <person name="Tyagi R."/>
            <person name="Choi Y.J."/>
            <person name="Wang Q."/>
            <person name="Hallsworth Pepin K."/>
            <person name="Zhang X."/>
            <person name="Ozersky P."/>
            <person name="Wilson R.K."/>
            <person name="Sternberg P.W."/>
            <person name="Gasser R.B."/>
            <person name="Mitreva M."/>
        </authorList>
    </citation>
    <scope>NUCLEOTIDE SEQUENCE [LARGE SCALE GENOMIC DNA]</scope>
    <source>
        <strain evidence="3">HannoverDv2000</strain>
    </source>
</reference>
<keyword evidence="3" id="KW-1185">Reference proteome</keyword>
<sequence length="147" mass="16999">MSLMDNNIKIESKSDQRHKILRKREDDLLNDMSTRDFYHLLSTTGDDLQEVSSTVVKQKRNEVRVKNDVTSKRSMKRRKRARKHEQTQSPTESDDSLPFLNRIRFDDNIVTVTDPETSIQNRSGSEHIGGTGIVHEEENLGDSKLVF</sequence>
<proteinExistence type="predicted"/>
<accession>A0A0D8XB11</accession>
<evidence type="ECO:0000313" key="2">
    <source>
        <dbReference type="EMBL" id="KJH40834.1"/>
    </source>
</evidence>
<organism evidence="2 3">
    <name type="scientific">Dictyocaulus viviparus</name>
    <name type="common">Bovine lungworm</name>
    <dbReference type="NCBI Taxonomy" id="29172"/>
    <lineage>
        <taxon>Eukaryota</taxon>
        <taxon>Metazoa</taxon>
        <taxon>Ecdysozoa</taxon>
        <taxon>Nematoda</taxon>
        <taxon>Chromadorea</taxon>
        <taxon>Rhabditida</taxon>
        <taxon>Rhabditina</taxon>
        <taxon>Rhabditomorpha</taxon>
        <taxon>Strongyloidea</taxon>
        <taxon>Metastrongylidae</taxon>
        <taxon>Dictyocaulus</taxon>
    </lineage>
</organism>
<dbReference type="Proteomes" id="UP000053766">
    <property type="component" value="Unassembled WGS sequence"/>
</dbReference>
<name>A0A0D8XB11_DICVI</name>
<dbReference type="EMBL" id="KN716999">
    <property type="protein sequence ID" value="KJH40834.1"/>
    <property type="molecule type" value="Genomic_DNA"/>
</dbReference>
<feature type="compositionally biased region" description="Basic residues" evidence="1">
    <location>
        <begin position="73"/>
        <end position="83"/>
    </location>
</feature>
<evidence type="ECO:0000313" key="3">
    <source>
        <dbReference type="Proteomes" id="UP000053766"/>
    </source>
</evidence>
<evidence type="ECO:0000256" key="1">
    <source>
        <dbReference type="SAM" id="MobiDB-lite"/>
    </source>
</evidence>
<gene>
    <name evidence="2" type="ORF">DICVIV_13204</name>
</gene>
<dbReference type="AlphaFoldDB" id="A0A0D8XB11"/>
<feature type="region of interest" description="Disordered" evidence="1">
    <location>
        <begin position="48"/>
        <end position="100"/>
    </location>
</feature>
<feature type="compositionally biased region" description="Basic and acidic residues" evidence="1">
    <location>
        <begin position="59"/>
        <end position="71"/>
    </location>
</feature>